<dbReference type="PANTHER" id="PTHR46401">
    <property type="entry name" value="GLYCOSYLTRANSFERASE WBBK-RELATED"/>
    <property type="match status" value="1"/>
</dbReference>
<proteinExistence type="predicted"/>
<dbReference type="CDD" id="cd03794">
    <property type="entry name" value="GT4_WbuB-like"/>
    <property type="match status" value="1"/>
</dbReference>
<dbReference type="EMBL" id="SJPZ01000001">
    <property type="protein sequence ID" value="TWU67009.1"/>
    <property type="molecule type" value="Genomic_DNA"/>
</dbReference>
<evidence type="ECO:0000313" key="4">
    <source>
        <dbReference type="EMBL" id="TWU67009.1"/>
    </source>
</evidence>
<evidence type="ECO:0000256" key="1">
    <source>
        <dbReference type="ARBA" id="ARBA00022679"/>
    </source>
</evidence>
<dbReference type="OrthoDB" id="9811902at2"/>
<dbReference type="InterPro" id="IPR001296">
    <property type="entry name" value="Glyco_trans_1"/>
</dbReference>
<dbReference type="InterPro" id="IPR028098">
    <property type="entry name" value="Glyco_trans_4-like_N"/>
</dbReference>
<sequence length="404" mass="45153">MRTLWVVSELYAPEDASTAHLVTQIAEGLFEDFSVKVICAQPTYNARGQKAPSREVLNGVVVSRIFSTTFPKDRLVLRFLNVATACVSFALRMLLNFRRGDAVLVVTNPPPLPFLASLAARVRGAQTCLLIHDVYPDVFVPTGFLKNDSFVFRGMNWATAGLYRTVDAIIVLGRDMKRRVLSKSAIDENKVFVVQNWADIEMQRVPDAENSVRKSLKNADSFIVQYSGNMGRTHDLNVVAEAAEALEHRGVEKIHWMICGWGAGKVPFQRLCERKDLKSVAIYPPFPRELVPQVISLPDVAIISFVEGMSGISVPSRMYNILACGCPIIAVTEKDSELALAITEDRIGWVLPPGDAESLANLVERISRSPDELEEIRKRCIDIANMKYSWRVAIRQYANILHHI</sequence>
<organism evidence="4 5">
    <name type="scientific">Crateriforma conspicua</name>
    <dbReference type="NCBI Taxonomy" id="2527996"/>
    <lineage>
        <taxon>Bacteria</taxon>
        <taxon>Pseudomonadati</taxon>
        <taxon>Planctomycetota</taxon>
        <taxon>Planctomycetia</taxon>
        <taxon>Planctomycetales</taxon>
        <taxon>Planctomycetaceae</taxon>
        <taxon>Crateriforma</taxon>
    </lineage>
</organism>
<dbReference type="SUPFAM" id="SSF53756">
    <property type="entry name" value="UDP-Glycosyltransferase/glycogen phosphorylase"/>
    <property type="match status" value="1"/>
</dbReference>
<dbReference type="PANTHER" id="PTHR46401:SF2">
    <property type="entry name" value="GLYCOSYLTRANSFERASE WBBK-RELATED"/>
    <property type="match status" value="1"/>
</dbReference>
<dbReference type="Proteomes" id="UP000316476">
    <property type="component" value="Unassembled WGS sequence"/>
</dbReference>
<keyword evidence="1 4" id="KW-0808">Transferase</keyword>
<dbReference type="GO" id="GO:0016757">
    <property type="term" value="F:glycosyltransferase activity"/>
    <property type="evidence" value="ECO:0007669"/>
    <property type="project" value="InterPro"/>
</dbReference>
<protein>
    <submittedName>
        <fullName evidence="4">Putative glycosyl transferase</fullName>
    </submittedName>
</protein>
<dbReference type="GO" id="GO:0009103">
    <property type="term" value="P:lipopolysaccharide biosynthetic process"/>
    <property type="evidence" value="ECO:0007669"/>
    <property type="project" value="TreeGrafter"/>
</dbReference>
<dbReference type="AlphaFoldDB" id="A0A5C6FVR0"/>
<comment type="caution">
    <text evidence="4">The sequence shown here is derived from an EMBL/GenBank/DDBJ whole genome shotgun (WGS) entry which is preliminary data.</text>
</comment>
<feature type="domain" description="Glycosyl transferase family 1" evidence="2">
    <location>
        <begin position="209"/>
        <end position="378"/>
    </location>
</feature>
<evidence type="ECO:0000259" key="2">
    <source>
        <dbReference type="Pfam" id="PF00534"/>
    </source>
</evidence>
<reference evidence="4 5" key="1">
    <citation type="submission" date="2019-02" db="EMBL/GenBank/DDBJ databases">
        <title>Deep-cultivation of Planctomycetes and their phenomic and genomic characterization uncovers novel biology.</title>
        <authorList>
            <person name="Wiegand S."/>
            <person name="Jogler M."/>
            <person name="Boedeker C."/>
            <person name="Pinto D."/>
            <person name="Vollmers J."/>
            <person name="Rivas-Marin E."/>
            <person name="Kohn T."/>
            <person name="Peeters S.H."/>
            <person name="Heuer A."/>
            <person name="Rast P."/>
            <person name="Oberbeckmann S."/>
            <person name="Bunk B."/>
            <person name="Jeske O."/>
            <person name="Meyerdierks A."/>
            <person name="Storesund J.E."/>
            <person name="Kallscheuer N."/>
            <person name="Luecker S."/>
            <person name="Lage O.M."/>
            <person name="Pohl T."/>
            <person name="Merkel B.J."/>
            <person name="Hornburger P."/>
            <person name="Mueller R.-W."/>
            <person name="Bruemmer F."/>
            <person name="Labrenz M."/>
            <person name="Spormann A.M."/>
            <person name="Op Den Camp H."/>
            <person name="Overmann J."/>
            <person name="Amann R."/>
            <person name="Jetten M.S.M."/>
            <person name="Mascher T."/>
            <person name="Medema M.H."/>
            <person name="Devos D.P."/>
            <person name="Kaster A.-K."/>
            <person name="Ovreas L."/>
            <person name="Rohde M."/>
            <person name="Galperin M.Y."/>
            <person name="Jogler C."/>
        </authorList>
    </citation>
    <scope>NUCLEOTIDE SEQUENCE [LARGE SCALE GENOMIC DNA]</scope>
    <source>
        <strain evidence="4 5">V7</strain>
    </source>
</reference>
<accession>A0A5C6FVR0</accession>
<dbReference type="Pfam" id="PF13579">
    <property type="entry name" value="Glyco_trans_4_4"/>
    <property type="match status" value="1"/>
</dbReference>
<name>A0A5C6FVR0_9PLAN</name>
<dbReference type="Gene3D" id="3.40.50.2000">
    <property type="entry name" value="Glycogen Phosphorylase B"/>
    <property type="match status" value="2"/>
</dbReference>
<evidence type="ECO:0000259" key="3">
    <source>
        <dbReference type="Pfam" id="PF13579"/>
    </source>
</evidence>
<gene>
    <name evidence="4" type="ORF">V7x_25810</name>
</gene>
<dbReference type="Pfam" id="PF00534">
    <property type="entry name" value="Glycos_transf_1"/>
    <property type="match status" value="1"/>
</dbReference>
<feature type="domain" description="Glycosyltransferase subfamily 4-like N-terminal" evidence="3">
    <location>
        <begin position="22"/>
        <end position="197"/>
    </location>
</feature>
<evidence type="ECO:0000313" key="5">
    <source>
        <dbReference type="Proteomes" id="UP000316476"/>
    </source>
</evidence>
<dbReference type="RefSeq" id="WP_146413514.1">
    <property type="nucleotide sequence ID" value="NZ_SJPZ01000001.1"/>
</dbReference>